<evidence type="ECO:0000256" key="1">
    <source>
        <dbReference type="SAM" id="MobiDB-lite"/>
    </source>
</evidence>
<name>A0A397A3T4_APHAT</name>
<feature type="compositionally biased region" description="Pro residues" evidence="1">
    <location>
        <begin position="79"/>
        <end position="88"/>
    </location>
</feature>
<dbReference type="EMBL" id="QUSZ01007447">
    <property type="protein sequence ID" value="RHY02550.1"/>
    <property type="molecule type" value="Genomic_DNA"/>
</dbReference>
<accession>A0A397A3T4</accession>
<evidence type="ECO:0000313" key="3">
    <source>
        <dbReference type="Proteomes" id="UP000265427"/>
    </source>
</evidence>
<dbReference type="AlphaFoldDB" id="A0A397A3T4"/>
<dbReference type="VEuPathDB" id="FungiDB:H257_16088"/>
<gene>
    <name evidence="2" type="ORF">DYB36_008748</name>
</gene>
<sequence>MPLFQGFRSTIAGTSCHTNAWRIYFCTDDIPTNLIINNHPVDQLRFQGVTYAVYAKLYTPSRDEDTVDTDADMGRESNPAPPAEPTPTPDGQRPNPFEDPTLMEVEEYTTPKRTTKRKEREPTLTLADWVTPNFFDDLHSIPDIAKWHVDKWGYTKPITTYRVAVRDVDCSTVSDSLVKRMYVQNKRLEWHPDNMTLKQVISALQEADQPEVSPASQQVQLQEAIQDMTPESLTLAQRVKPEELWLGLHRSPLQGNVTLSTLYSDDPAGFDQTVRLHSLHR</sequence>
<proteinExistence type="predicted"/>
<feature type="region of interest" description="Disordered" evidence="1">
    <location>
        <begin position="63"/>
        <end position="104"/>
    </location>
</feature>
<dbReference type="Proteomes" id="UP000265427">
    <property type="component" value="Unassembled WGS sequence"/>
</dbReference>
<protein>
    <submittedName>
        <fullName evidence="2">Uncharacterized protein</fullName>
    </submittedName>
</protein>
<comment type="caution">
    <text evidence="2">The sequence shown here is derived from an EMBL/GenBank/DDBJ whole genome shotgun (WGS) entry which is preliminary data.</text>
</comment>
<evidence type="ECO:0000313" key="2">
    <source>
        <dbReference type="EMBL" id="RHY02550.1"/>
    </source>
</evidence>
<organism evidence="2 3">
    <name type="scientific">Aphanomyces astaci</name>
    <name type="common">Crayfish plague agent</name>
    <dbReference type="NCBI Taxonomy" id="112090"/>
    <lineage>
        <taxon>Eukaryota</taxon>
        <taxon>Sar</taxon>
        <taxon>Stramenopiles</taxon>
        <taxon>Oomycota</taxon>
        <taxon>Saprolegniomycetes</taxon>
        <taxon>Saprolegniales</taxon>
        <taxon>Verrucalvaceae</taxon>
        <taxon>Aphanomyces</taxon>
    </lineage>
</organism>
<reference evidence="2 3" key="1">
    <citation type="submission" date="2018-08" db="EMBL/GenBank/DDBJ databases">
        <title>Aphanomyces genome sequencing and annotation.</title>
        <authorList>
            <person name="Minardi D."/>
            <person name="Oidtmann B."/>
            <person name="Van Der Giezen M."/>
            <person name="Studholme D.J."/>
        </authorList>
    </citation>
    <scope>NUCLEOTIDE SEQUENCE [LARGE SCALE GENOMIC DNA]</scope>
    <source>
        <strain evidence="2 3">Kv</strain>
    </source>
</reference>